<feature type="domain" description="4Fe-4S ferredoxin-type" evidence="14">
    <location>
        <begin position="186"/>
        <end position="215"/>
    </location>
</feature>
<evidence type="ECO:0000256" key="12">
    <source>
        <dbReference type="ARBA" id="ARBA00023291"/>
    </source>
</evidence>
<dbReference type="InterPro" id="IPR050573">
    <property type="entry name" value="SDH/FRD_Iron-Sulfur"/>
</dbReference>
<protein>
    <recommendedName>
        <fullName evidence="4">succinate dehydrogenase</fullName>
        <ecNumber evidence="4">1.3.5.1</ecNumber>
    </recommendedName>
</protein>
<dbReference type="InterPro" id="IPR017896">
    <property type="entry name" value="4Fe4S_Fe-S-bd"/>
</dbReference>
<keyword evidence="16" id="KW-1185">Reference proteome</keyword>
<keyword evidence="12" id="KW-0003">3Fe-4S</keyword>
<dbReference type="PANTHER" id="PTHR11921">
    <property type="entry name" value="SUCCINATE DEHYDROGENASE IRON-SULFUR PROTEIN"/>
    <property type="match status" value="1"/>
</dbReference>
<dbReference type="SUPFAM" id="SSF54292">
    <property type="entry name" value="2Fe-2S ferredoxin-like"/>
    <property type="match status" value="1"/>
</dbReference>
<comment type="cofactor">
    <cofactor evidence="2">
        <name>[4Fe-4S] cluster</name>
        <dbReference type="ChEBI" id="CHEBI:49883"/>
    </cofactor>
</comment>
<keyword evidence="8" id="KW-0479">Metal-binding</keyword>
<evidence type="ECO:0000313" key="16">
    <source>
        <dbReference type="Proteomes" id="UP000297597"/>
    </source>
</evidence>
<keyword evidence="9 15" id="KW-0560">Oxidoreductase</keyword>
<comment type="cofactor">
    <cofactor evidence="1">
        <name>[3Fe-4S] cluster</name>
        <dbReference type="ChEBI" id="CHEBI:21137"/>
    </cofactor>
</comment>
<evidence type="ECO:0000256" key="6">
    <source>
        <dbReference type="ARBA" id="ARBA00022532"/>
    </source>
</evidence>
<accession>A0A4Y7RJ52</accession>
<organism evidence="15 16">
    <name type="scientific">Pelotomaculum propionicicum</name>
    <dbReference type="NCBI Taxonomy" id="258475"/>
    <lineage>
        <taxon>Bacteria</taxon>
        <taxon>Bacillati</taxon>
        <taxon>Bacillota</taxon>
        <taxon>Clostridia</taxon>
        <taxon>Eubacteriales</taxon>
        <taxon>Desulfotomaculaceae</taxon>
        <taxon>Pelotomaculum</taxon>
    </lineage>
</organism>
<dbReference type="GO" id="GO:0022904">
    <property type="term" value="P:respiratory electron transport chain"/>
    <property type="evidence" value="ECO:0007669"/>
    <property type="project" value="TreeGrafter"/>
</dbReference>
<dbReference type="PROSITE" id="PS00198">
    <property type="entry name" value="4FE4S_FER_1"/>
    <property type="match status" value="1"/>
</dbReference>
<reference evidence="15 16" key="1">
    <citation type="journal article" date="2018" name="Environ. Microbiol.">
        <title>Novel energy conservation strategies and behaviour of Pelotomaculum schinkii driving syntrophic propionate catabolism.</title>
        <authorList>
            <person name="Hidalgo-Ahumada C.A.P."/>
            <person name="Nobu M.K."/>
            <person name="Narihiro T."/>
            <person name="Tamaki H."/>
            <person name="Liu W.T."/>
            <person name="Kamagata Y."/>
            <person name="Stams A.J.M."/>
            <person name="Imachi H."/>
            <person name="Sousa D.Z."/>
        </authorList>
    </citation>
    <scope>NUCLEOTIDE SEQUENCE [LARGE SCALE GENOMIC DNA]</scope>
    <source>
        <strain evidence="15 16">MGP</strain>
    </source>
</reference>
<dbReference type="Pfam" id="PF13085">
    <property type="entry name" value="Fer2_3"/>
    <property type="match status" value="1"/>
</dbReference>
<dbReference type="InterPro" id="IPR036010">
    <property type="entry name" value="2Fe-2S_ferredoxin-like_sf"/>
</dbReference>
<dbReference type="PROSITE" id="PS51379">
    <property type="entry name" value="4FE4S_FER_2"/>
    <property type="match status" value="1"/>
</dbReference>
<dbReference type="NCBIfam" id="TIGR00384">
    <property type="entry name" value="dhsB"/>
    <property type="match status" value="1"/>
</dbReference>
<evidence type="ECO:0000256" key="7">
    <source>
        <dbReference type="ARBA" id="ARBA00022714"/>
    </source>
</evidence>
<sequence>MLNVDVQRYSPGKNAAPYRQIFQVPLETGISVLGLLDYIRKNLDETFAYKIYCTNQHCGECGLMLNGKPVLACRDMITTENVVLDPLKGFKVIKDLVVDVDSVIRKQWSEFPVLEGKMVYNDFLTEDQHSLFFMAGACIGCAICQSVCCLHKEDDVLLKGPAYYAALAQYMLRAKTKEDFLAYLNTAVEHGILQCISCKQCSKNCPKDVEPYKVITAIAKLIHNNLGINVSKKLLAE</sequence>
<evidence type="ECO:0000256" key="2">
    <source>
        <dbReference type="ARBA" id="ARBA00001966"/>
    </source>
</evidence>
<dbReference type="EC" id="1.3.5.1" evidence="4"/>
<dbReference type="GO" id="GO:0008177">
    <property type="term" value="F:succinate dehydrogenase (quinone) activity"/>
    <property type="evidence" value="ECO:0007669"/>
    <property type="project" value="UniProtKB-EC"/>
</dbReference>
<dbReference type="GO" id="GO:0051539">
    <property type="term" value="F:4 iron, 4 sulfur cluster binding"/>
    <property type="evidence" value="ECO:0007669"/>
    <property type="project" value="UniProtKB-KW"/>
</dbReference>
<dbReference type="GO" id="GO:0051537">
    <property type="term" value="F:2 iron, 2 sulfur cluster binding"/>
    <property type="evidence" value="ECO:0007669"/>
    <property type="project" value="UniProtKB-KW"/>
</dbReference>
<evidence type="ECO:0000256" key="5">
    <source>
        <dbReference type="ARBA" id="ARBA00022485"/>
    </source>
</evidence>
<dbReference type="EMBL" id="QFFZ01000062">
    <property type="protein sequence ID" value="TEB09048.1"/>
    <property type="molecule type" value="Genomic_DNA"/>
</dbReference>
<dbReference type="Gene3D" id="3.10.20.30">
    <property type="match status" value="1"/>
</dbReference>
<dbReference type="RefSeq" id="WP_192902999.1">
    <property type="nucleotide sequence ID" value="NZ_QFFZ01000062.1"/>
</dbReference>
<dbReference type="SUPFAM" id="SSF46548">
    <property type="entry name" value="alpha-helical ferredoxin"/>
    <property type="match status" value="1"/>
</dbReference>
<dbReference type="GO" id="GO:0009055">
    <property type="term" value="F:electron transfer activity"/>
    <property type="evidence" value="ECO:0007669"/>
    <property type="project" value="InterPro"/>
</dbReference>
<dbReference type="InterPro" id="IPR009051">
    <property type="entry name" value="Helical_ferredxn"/>
</dbReference>
<evidence type="ECO:0000256" key="10">
    <source>
        <dbReference type="ARBA" id="ARBA00023004"/>
    </source>
</evidence>
<keyword evidence="7" id="KW-0001">2Fe-2S</keyword>
<keyword evidence="5" id="KW-0004">4Fe-4S</keyword>
<keyword evidence="11" id="KW-0411">Iron-sulfur</keyword>
<dbReference type="Gene3D" id="1.10.1060.10">
    <property type="entry name" value="Alpha-helical ferredoxin"/>
    <property type="match status" value="1"/>
</dbReference>
<gene>
    <name evidence="15" type="primary">frdB_2</name>
    <name evidence="15" type="ORF">Pmgp_03440</name>
</gene>
<dbReference type="Proteomes" id="UP000297597">
    <property type="component" value="Unassembled WGS sequence"/>
</dbReference>
<dbReference type="InterPro" id="IPR017900">
    <property type="entry name" value="4Fe4S_Fe_S_CS"/>
</dbReference>
<comment type="similarity">
    <text evidence="3">Belongs to the succinate dehydrogenase/fumarate reductase iron-sulfur protein family.</text>
</comment>
<evidence type="ECO:0000256" key="11">
    <source>
        <dbReference type="ARBA" id="ARBA00023014"/>
    </source>
</evidence>
<name>A0A4Y7RJ52_9FIRM</name>
<evidence type="ECO:0000256" key="13">
    <source>
        <dbReference type="ARBA" id="ARBA00034078"/>
    </source>
</evidence>
<proteinExistence type="inferred from homology"/>
<evidence type="ECO:0000256" key="1">
    <source>
        <dbReference type="ARBA" id="ARBA00001927"/>
    </source>
</evidence>
<evidence type="ECO:0000313" key="15">
    <source>
        <dbReference type="EMBL" id="TEB09048.1"/>
    </source>
</evidence>
<evidence type="ECO:0000256" key="9">
    <source>
        <dbReference type="ARBA" id="ARBA00023002"/>
    </source>
</evidence>
<evidence type="ECO:0000256" key="4">
    <source>
        <dbReference type="ARBA" id="ARBA00012792"/>
    </source>
</evidence>
<dbReference type="GO" id="GO:0051538">
    <property type="term" value="F:3 iron, 4 sulfur cluster binding"/>
    <property type="evidence" value="ECO:0007669"/>
    <property type="project" value="UniProtKB-KW"/>
</dbReference>
<keyword evidence="10" id="KW-0408">Iron</keyword>
<dbReference type="GO" id="GO:0046872">
    <property type="term" value="F:metal ion binding"/>
    <property type="evidence" value="ECO:0007669"/>
    <property type="project" value="UniProtKB-KW"/>
</dbReference>
<dbReference type="InterPro" id="IPR004489">
    <property type="entry name" value="Succ_DH/fum_Rdtase_Fe-S"/>
</dbReference>
<dbReference type="PANTHER" id="PTHR11921:SF29">
    <property type="entry name" value="SUCCINATE DEHYDROGENASE [UBIQUINONE] IRON-SULFUR SUBUNIT, MITOCHONDRIAL"/>
    <property type="match status" value="1"/>
</dbReference>
<dbReference type="InterPro" id="IPR012675">
    <property type="entry name" value="Beta-grasp_dom_sf"/>
</dbReference>
<dbReference type="GO" id="GO:0006099">
    <property type="term" value="P:tricarboxylic acid cycle"/>
    <property type="evidence" value="ECO:0007669"/>
    <property type="project" value="UniProtKB-KW"/>
</dbReference>
<comment type="cofactor">
    <cofactor evidence="13">
        <name>[2Fe-2S] cluster</name>
        <dbReference type="ChEBI" id="CHEBI:190135"/>
    </cofactor>
</comment>
<evidence type="ECO:0000256" key="8">
    <source>
        <dbReference type="ARBA" id="ARBA00022723"/>
    </source>
</evidence>
<comment type="caution">
    <text evidence="15">The sequence shown here is derived from an EMBL/GenBank/DDBJ whole genome shotgun (WGS) entry which is preliminary data.</text>
</comment>
<dbReference type="Pfam" id="PF13183">
    <property type="entry name" value="Fer4_8"/>
    <property type="match status" value="1"/>
</dbReference>
<dbReference type="InterPro" id="IPR025192">
    <property type="entry name" value="Succ_DH/fum_Rdtase_N"/>
</dbReference>
<dbReference type="AlphaFoldDB" id="A0A4Y7RJ52"/>
<keyword evidence="6" id="KW-0816">Tricarboxylic acid cycle</keyword>
<evidence type="ECO:0000259" key="14">
    <source>
        <dbReference type="PROSITE" id="PS51379"/>
    </source>
</evidence>
<evidence type="ECO:0000256" key="3">
    <source>
        <dbReference type="ARBA" id="ARBA00009433"/>
    </source>
</evidence>